<dbReference type="InterPro" id="IPR050678">
    <property type="entry name" value="DNA_Partitioning_ATPase"/>
</dbReference>
<reference evidence="2" key="1">
    <citation type="submission" date="2020-10" db="EMBL/GenBank/DDBJ databases">
        <title>Connecting structure to function with the recovery of over 1000 high-quality activated sludge metagenome-assembled genomes encoding full-length rRNA genes using long-read sequencing.</title>
        <authorList>
            <person name="Singleton C.M."/>
            <person name="Petriglieri F."/>
            <person name="Kristensen J.M."/>
            <person name="Kirkegaard R.H."/>
            <person name="Michaelsen T.Y."/>
            <person name="Andersen M.H."/>
            <person name="Karst S.M."/>
            <person name="Dueholm M.S."/>
            <person name="Nielsen P.H."/>
            <person name="Albertsen M."/>
        </authorList>
    </citation>
    <scope>NUCLEOTIDE SEQUENCE</scope>
    <source>
        <strain evidence="2">Bjer_18-Q3-R1-45_BAT3C.347</strain>
    </source>
</reference>
<name>A0A9D7E9I8_9PROT</name>
<evidence type="ECO:0000313" key="2">
    <source>
        <dbReference type="EMBL" id="MBK6973592.1"/>
    </source>
</evidence>
<organism evidence="2 3">
    <name type="scientific">Candidatus Methylophosphatis roskildensis</name>
    <dbReference type="NCBI Taxonomy" id="2899263"/>
    <lineage>
        <taxon>Bacteria</taxon>
        <taxon>Pseudomonadati</taxon>
        <taxon>Pseudomonadota</taxon>
        <taxon>Betaproteobacteria</taxon>
        <taxon>Nitrosomonadales</taxon>
        <taxon>Sterolibacteriaceae</taxon>
        <taxon>Candidatus Methylophosphatis</taxon>
    </lineage>
</organism>
<dbReference type="PANTHER" id="PTHR13696">
    <property type="entry name" value="P-LOOP CONTAINING NUCLEOSIDE TRIPHOSPHATE HYDROLASE"/>
    <property type="match status" value="1"/>
</dbReference>
<sequence>MRVAVFNQKGGVGKTTTALNLAAGLALGFHPVRLIDLDPQAHLSAIRGAPPADWRQSIYAHFPESTPLHELEVDWEGLGRFIPSHSELMKVDSAFGKGPEVLERLNRGMRDLDRSAPRRLTIIDCCPYLGVLALNAIFAADGLIVPVSSDYLSMRGAEQIERTLKALEPVLRRRVERRYLLTRFDRRRRMSFEVESRMRESFGRDVCETTISENVAVAESPAVNRHIFAHAASSRGAEDYAKLIDELSSQRFLRG</sequence>
<dbReference type="Pfam" id="PF13614">
    <property type="entry name" value="AAA_31"/>
    <property type="match status" value="1"/>
</dbReference>
<gene>
    <name evidence="2" type="ORF">IPH26_11835</name>
</gene>
<accession>A0A9D7E9I8</accession>
<evidence type="ECO:0000313" key="3">
    <source>
        <dbReference type="Proteomes" id="UP000807785"/>
    </source>
</evidence>
<dbReference type="EMBL" id="JADJEV010000003">
    <property type="protein sequence ID" value="MBK6973592.1"/>
    <property type="molecule type" value="Genomic_DNA"/>
</dbReference>
<feature type="domain" description="AAA" evidence="1">
    <location>
        <begin position="3"/>
        <end position="172"/>
    </location>
</feature>
<dbReference type="PANTHER" id="PTHR13696:SF52">
    <property type="entry name" value="PARA FAMILY PROTEIN CT_582"/>
    <property type="match status" value="1"/>
</dbReference>
<dbReference type="CDD" id="cd02042">
    <property type="entry name" value="ParAB_family"/>
    <property type="match status" value="1"/>
</dbReference>
<dbReference type="Proteomes" id="UP000807785">
    <property type="component" value="Unassembled WGS sequence"/>
</dbReference>
<evidence type="ECO:0000259" key="1">
    <source>
        <dbReference type="Pfam" id="PF13614"/>
    </source>
</evidence>
<dbReference type="SUPFAM" id="SSF52540">
    <property type="entry name" value="P-loop containing nucleoside triphosphate hydrolases"/>
    <property type="match status" value="1"/>
</dbReference>
<dbReference type="InterPro" id="IPR027417">
    <property type="entry name" value="P-loop_NTPase"/>
</dbReference>
<proteinExistence type="predicted"/>
<protein>
    <submittedName>
        <fullName evidence="2">ParA family protein</fullName>
    </submittedName>
</protein>
<dbReference type="AlphaFoldDB" id="A0A9D7E9I8"/>
<comment type="caution">
    <text evidence="2">The sequence shown here is derived from an EMBL/GenBank/DDBJ whole genome shotgun (WGS) entry which is preliminary data.</text>
</comment>
<dbReference type="Gene3D" id="3.40.50.300">
    <property type="entry name" value="P-loop containing nucleotide triphosphate hydrolases"/>
    <property type="match status" value="1"/>
</dbReference>
<dbReference type="InterPro" id="IPR025669">
    <property type="entry name" value="AAA_dom"/>
</dbReference>